<dbReference type="EMBL" id="VXIV02002088">
    <property type="protein sequence ID" value="KAF6027457.1"/>
    <property type="molecule type" value="Genomic_DNA"/>
</dbReference>
<sequence length="329" mass="37966">MELSLSTSNPVADEYTELSRRGSSPTSRALVVSGEESSISVEDLQDAERKIGELSQELARLQRLQDLKSLIQKQKVKLKTLKKRKNQVHRKFEEVRNEMDKCAAEIKTSADSRRNCQDLLQKISIMQQCVPWSWRPDDNDINCHIFKYSVGTEAPIGQLQLEITLTSLREMTVEYASAKLVNIARTDSLRHHTLLQTQQLANDICAREGDNSHISSLLYKVADLVDKTNEFLVEVENIIFTTHGSFYTQPDEIKFRIQKSCDWACYYNVRGFDLKTYPKGRLSFTYEVDKGVVPTRMRELCEQLNRLSTGGRYFTRCFLLIHRARNDEE</sequence>
<name>A0A7J7JN38_BUGNE</name>
<evidence type="ECO:0000313" key="4">
    <source>
        <dbReference type="Proteomes" id="UP000593567"/>
    </source>
</evidence>
<gene>
    <name evidence="3" type="ORF">EB796_014219</name>
</gene>
<protein>
    <submittedName>
        <fullName evidence="3">Uncharacterized protein</fullName>
    </submittedName>
</protein>
<organism evidence="3 4">
    <name type="scientific">Bugula neritina</name>
    <name type="common">Brown bryozoan</name>
    <name type="synonym">Sertularia neritina</name>
    <dbReference type="NCBI Taxonomy" id="10212"/>
    <lineage>
        <taxon>Eukaryota</taxon>
        <taxon>Metazoa</taxon>
        <taxon>Spiralia</taxon>
        <taxon>Lophotrochozoa</taxon>
        <taxon>Bryozoa</taxon>
        <taxon>Gymnolaemata</taxon>
        <taxon>Cheilostomatida</taxon>
        <taxon>Flustrina</taxon>
        <taxon>Buguloidea</taxon>
        <taxon>Bugulidae</taxon>
        <taxon>Bugula</taxon>
    </lineage>
</organism>
<proteinExistence type="predicted"/>
<keyword evidence="1" id="KW-0175">Coiled coil</keyword>
<comment type="caution">
    <text evidence="3">The sequence shown here is derived from an EMBL/GenBank/DDBJ whole genome shotgun (WGS) entry which is preliminary data.</text>
</comment>
<keyword evidence="4" id="KW-1185">Reference proteome</keyword>
<evidence type="ECO:0000313" key="3">
    <source>
        <dbReference type="EMBL" id="KAF6027457.1"/>
    </source>
</evidence>
<feature type="coiled-coil region" evidence="1">
    <location>
        <begin position="44"/>
        <end position="105"/>
    </location>
</feature>
<reference evidence="3" key="1">
    <citation type="submission" date="2020-06" db="EMBL/GenBank/DDBJ databases">
        <title>Draft genome of Bugula neritina, a colonial animal packing powerful symbionts and potential medicines.</title>
        <authorList>
            <person name="Rayko M."/>
        </authorList>
    </citation>
    <scope>NUCLEOTIDE SEQUENCE [LARGE SCALE GENOMIC DNA]</scope>
    <source>
        <strain evidence="3">Kwan_BN1</strain>
    </source>
</reference>
<feature type="compositionally biased region" description="Polar residues" evidence="2">
    <location>
        <begin position="1"/>
        <end position="10"/>
    </location>
</feature>
<evidence type="ECO:0000256" key="1">
    <source>
        <dbReference type="SAM" id="Coils"/>
    </source>
</evidence>
<accession>A0A7J7JN38</accession>
<feature type="region of interest" description="Disordered" evidence="2">
    <location>
        <begin position="1"/>
        <end position="34"/>
    </location>
</feature>
<dbReference type="Proteomes" id="UP000593567">
    <property type="component" value="Unassembled WGS sequence"/>
</dbReference>
<dbReference type="AlphaFoldDB" id="A0A7J7JN38"/>
<evidence type="ECO:0000256" key="2">
    <source>
        <dbReference type="SAM" id="MobiDB-lite"/>
    </source>
</evidence>